<dbReference type="InterPro" id="IPR010996">
    <property type="entry name" value="HHH_MUS81"/>
</dbReference>
<dbReference type="Gene3D" id="3.30.460.10">
    <property type="entry name" value="Beta Polymerase, domain 2"/>
    <property type="match status" value="1"/>
</dbReference>
<dbReference type="Proteomes" id="UP000481153">
    <property type="component" value="Unassembled WGS sequence"/>
</dbReference>
<dbReference type="InterPro" id="IPR036420">
    <property type="entry name" value="BRCT_dom_sf"/>
</dbReference>
<dbReference type="InterPro" id="IPR002054">
    <property type="entry name" value="DNA-dir_DNA_pol_X"/>
</dbReference>
<keyword evidence="12 17" id="KW-0234">DNA repair</keyword>
<keyword evidence="6 17" id="KW-0548">Nucleotidyltransferase</keyword>
<dbReference type="InterPro" id="IPR037160">
    <property type="entry name" value="DNA_Pol_thumb_sf"/>
</dbReference>
<dbReference type="Gene3D" id="3.40.50.10190">
    <property type="entry name" value="BRCT domain"/>
    <property type="match status" value="1"/>
</dbReference>
<evidence type="ECO:0000256" key="6">
    <source>
        <dbReference type="ARBA" id="ARBA00022695"/>
    </source>
</evidence>
<keyword evidence="14 17" id="KW-0539">Nucleus</keyword>
<organism evidence="21 22">
    <name type="scientific">Aphanomyces euteiches</name>
    <dbReference type="NCBI Taxonomy" id="100861"/>
    <lineage>
        <taxon>Eukaryota</taxon>
        <taxon>Sar</taxon>
        <taxon>Stramenopiles</taxon>
        <taxon>Oomycota</taxon>
        <taxon>Saprolegniomycetes</taxon>
        <taxon>Saprolegniales</taxon>
        <taxon>Verrucalvaceae</taxon>
        <taxon>Aphanomyces</taxon>
    </lineage>
</organism>
<dbReference type="InterPro" id="IPR028207">
    <property type="entry name" value="DNA_pol_B_palm_palm"/>
</dbReference>
<reference evidence="21 22" key="1">
    <citation type="submission" date="2019-07" db="EMBL/GenBank/DDBJ databases">
        <title>Genomics analysis of Aphanomyces spp. identifies a new class of oomycete effector associated with host adaptation.</title>
        <authorList>
            <person name="Gaulin E."/>
        </authorList>
    </citation>
    <scope>NUCLEOTIDE SEQUENCE [LARGE SCALE GENOMIC DNA]</scope>
    <source>
        <strain evidence="21 22">ATCC 201684</strain>
    </source>
</reference>
<dbReference type="InterPro" id="IPR018944">
    <property type="entry name" value="DNA_pol_lambd_fingers_domain"/>
</dbReference>
<dbReference type="SUPFAM" id="SSF52113">
    <property type="entry name" value="BRCT domain"/>
    <property type="match status" value="1"/>
</dbReference>
<feature type="compositionally biased region" description="Basic residues" evidence="18">
    <location>
        <begin position="1"/>
        <end position="10"/>
    </location>
</feature>
<dbReference type="InterPro" id="IPR043519">
    <property type="entry name" value="NT_sf"/>
</dbReference>
<evidence type="ECO:0000256" key="3">
    <source>
        <dbReference type="ARBA" id="ARBA00008323"/>
    </source>
</evidence>
<dbReference type="Gene3D" id="3.30.210.10">
    <property type="entry name" value="DNA polymerase, thumb domain"/>
    <property type="match status" value="1"/>
</dbReference>
<dbReference type="FunFam" id="3.30.210.10:FF:000002">
    <property type="entry name" value="DNA polymerase"/>
    <property type="match status" value="1"/>
</dbReference>
<keyword evidence="8" id="KW-0479">Metal-binding</keyword>
<evidence type="ECO:0000256" key="2">
    <source>
        <dbReference type="ARBA" id="ARBA00004123"/>
    </source>
</evidence>
<dbReference type="EC" id="2.7.7.7" evidence="17"/>
<dbReference type="SUPFAM" id="SSF47802">
    <property type="entry name" value="DNA polymerase beta, N-terminal domain-like"/>
    <property type="match status" value="1"/>
</dbReference>
<dbReference type="SMART" id="SM00483">
    <property type="entry name" value="POLXc"/>
    <property type="match status" value="1"/>
</dbReference>
<evidence type="ECO:0000259" key="19">
    <source>
        <dbReference type="SMART" id="SM00292"/>
    </source>
</evidence>
<keyword evidence="4" id="KW-0237">DNA synthesis</keyword>
<gene>
    <name evidence="21" type="ORF">Ae201684_012369</name>
</gene>
<dbReference type="CDD" id="cd00027">
    <property type="entry name" value="BRCT"/>
    <property type="match status" value="1"/>
</dbReference>
<dbReference type="PRINTS" id="PR00869">
    <property type="entry name" value="DNAPOLX"/>
</dbReference>
<evidence type="ECO:0000256" key="10">
    <source>
        <dbReference type="ARBA" id="ARBA00022932"/>
    </source>
</evidence>
<dbReference type="GO" id="GO:0003677">
    <property type="term" value="F:DNA binding"/>
    <property type="evidence" value="ECO:0007669"/>
    <property type="project" value="UniProtKB-UniRule"/>
</dbReference>
<dbReference type="PROSITE" id="PS00522">
    <property type="entry name" value="DNA_POLYMERASE_X"/>
    <property type="match status" value="1"/>
</dbReference>
<keyword evidence="13" id="KW-0456">Lyase</keyword>
<accession>A0A6G0WSH1</accession>
<dbReference type="VEuPathDB" id="FungiDB:AeMF1_012501"/>
<feature type="region of interest" description="Disordered" evidence="18">
    <location>
        <begin position="144"/>
        <end position="194"/>
    </location>
</feature>
<comment type="catalytic activity">
    <reaction evidence="15 17">
        <text>DNA(n) + a 2'-deoxyribonucleoside 5'-triphosphate = DNA(n+1) + diphosphate</text>
        <dbReference type="Rhea" id="RHEA:22508"/>
        <dbReference type="Rhea" id="RHEA-COMP:17339"/>
        <dbReference type="Rhea" id="RHEA-COMP:17340"/>
        <dbReference type="ChEBI" id="CHEBI:33019"/>
        <dbReference type="ChEBI" id="CHEBI:61560"/>
        <dbReference type="ChEBI" id="CHEBI:173112"/>
        <dbReference type="EC" id="2.7.7.7"/>
    </reaction>
</comment>
<dbReference type="InterPro" id="IPR001357">
    <property type="entry name" value="BRCT_dom"/>
</dbReference>
<keyword evidence="10 17" id="KW-0239">DNA-directed DNA polymerase</keyword>
<keyword evidence="5 17" id="KW-0808">Transferase</keyword>
<evidence type="ECO:0000256" key="7">
    <source>
        <dbReference type="ARBA" id="ARBA00022705"/>
    </source>
</evidence>
<dbReference type="GO" id="GO:0003887">
    <property type="term" value="F:DNA-directed DNA polymerase activity"/>
    <property type="evidence" value="ECO:0007669"/>
    <property type="project" value="UniProtKB-UniRule"/>
</dbReference>
<evidence type="ECO:0000313" key="22">
    <source>
        <dbReference type="Proteomes" id="UP000481153"/>
    </source>
</evidence>
<keyword evidence="9 17" id="KW-0227">DNA damage</keyword>
<evidence type="ECO:0000256" key="4">
    <source>
        <dbReference type="ARBA" id="ARBA00022634"/>
    </source>
</evidence>
<evidence type="ECO:0000256" key="14">
    <source>
        <dbReference type="ARBA" id="ARBA00023242"/>
    </source>
</evidence>
<dbReference type="Pfam" id="PF14792">
    <property type="entry name" value="DNA_pol_B_palm"/>
    <property type="match status" value="1"/>
</dbReference>
<dbReference type="GO" id="GO:0005634">
    <property type="term" value="C:nucleus"/>
    <property type="evidence" value="ECO:0007669"/>
    <property type="project" value="UniProtKB-SubCell"/>
</dbReference>
<protein>
    <recommendedName>
        <fullName evidence="17">DNA polymerase</fullName>
        <ecNumber evidence="17">2.7.7.7</ecNumber>
    </recommendedName>
</protein>
<evidence type="ECO:0000256" key="9">
    <source>
        <dbReference type="ARBA" id="ARBA00022763"/>
    </source>
</evidence>
<keyword evidence="11" id="KW-0238">DNA-binding</keyword>
<feature type="compositionally biased region" description="Low complexity" evidence="18">
    <location>
        <begin position="168"/>
        <end position="183"/>
    </location>
</feature>
<dbReference type="Pfam" id="PF14791">
    <property type="entry name" value="DNA_pol_B_thumb"/>
    <property type="match status" value="1"/>
</dbReference>
<evidence type="ECO:0000256" key="1">
    <source>
        <dbReference type="ARBA" id="ARBA00001936"/>
    </source>
</evidence>
<feature type="domain" description="BRCT" evidence="19">
    <location>
        <begin position="49"/>
        <end position="128"/>
    </location>
</feature>
<evidence type="ECO:0000256" key="13">
    <source>
        <dbReference type="ARBA" id="ARBA00023239"/>
    </source>
</evidence>
<feature type="region of interest" description="Disordered" evidence="18">
    <location>
        <begin position="1"/>
        <end position="49"/>
    </location>
</feature>
<name>A0A6G0WSH1_9STRA</name>
<evidence type="ECO:0000256" key="11">
    <source>
        <dbReference type="ARBA" id="ARBA00023125"/>
    </source>
</evidence>
<dbReference type="PANTHER" id="PTHR11276:SF28">
    <property type="entry name" value="DNA POLYMERASE LAMBDA"/>
    <property type="match status" value="1"/>
</dbReference>
<feature type="active site" description="Nucleophile; Schiff-base intermediate with DNA; for 5'-dRP lyase activity" evidence="16">
    <location>
        <position position="301"/>
    </location>
</feature>
<dbReference type="SUPFAM" id="SSF81301">
    <property type="entry name" value="Nucleotidyltransferase"/>
    <property type="match status" value="1"/>
</dbReference>
<keyword evidence="7" id="KW-0235">DNA replication</keyword>
<evidence type="ECO:0000313" key="21">
    <source>
        <dbReference type="EMBL" id="KAF0730376.1"/>
    </source>
</evidence>
<comment type="similarity">
    <text evidence="3 17">Belongs to the DNA polymerase type-X family.</text>
</comment>
<keyword evidence="22" id="KW-1185">Reference proteome</keyword>
<dbReference type="PANTHER" id="PTHR11276">
    <property type="entry name" value="DNA POLYMERASE TYPE-X FAMILY MEMBER"/>
    <property type="match status" value="1"/>
</dbReference>
<proteinExistence type="inferred from homology"/>
<evidence type="ECO:0000256" key="15">
    <source>
        <dbReference type="ARBA" id="ARBA00049244"/>
    </source>
</evidence>
<dbReference type="SMART" id="SM00292">
    <property type="entry name" value="BRCT"/>
    <property type="match status" value="1"/>
</dbReference>
<evidence type="ECO:0000256" key="17">
    <source>
        <dbReference type="RuleBase" id="RU366014"/>
    </source>
</evidence>
<dbReference type="GO" id="GO:0016829">
    <property type="term" value="F:lyase activity"/>
    <property type="evidence" value="ECO:0007669"/>
    <property type="project" value="UniProtKB-KW"/>
</dbReference>
<dbReference type="PRINTS" id="PR00870">
    <property type="entry name" value="DNAPOLXBETA"/>
</dbReference>
<dbReference type="InterPro" id="IPR027421">
    <property type="entry name" value="DNA_pol_lamdba_lyase_dom_sf"/>
</dbReference>
<dbReference type="Pfam" id="PF00533">
    <property type="entry name" value="BRCT"/>
    <property type="match status" value="1"/>
</dbReference>
<dbReference type="GO" id="GO:0006260">
    <property type="term" value="P:DNA replication"/>
    <property type="evidence" value="ECO:0007669"/>
    <property type="project" value="UniProtKB-KW"/>
</dbReference>
<dbReference type="CDD" id="cd00141">
    <property type="entry name" value="NT_POLXc"/>
    <property type="match status" value="1"/>
</dbReference>
<dbReference type="InterPro" id="IPR022312">
    <property type="entry name" value="DNA_pol_X"/>
</dbReference>
<dbReference type="InterPro" id="IPR002008">
    <property type="entry name" value="DNA_pol_X_beta-like"/>
</dbReference>
<dbReference type="InterPro" id="IPR019843">
    <property type="entry name" value="DNA_pol-X_BS"/>
</dbReference>
<evidence type="ECO:0000256" key="18">
    <source>
        <dbReference type="SAM" id="MobiDB-lite"/>
    </source>
</evidence>
<comment type="cofactor">
    <cofactor evidence="1">
        <name>Mn(2+)</name>
        <dbReference type="ChEBI" id="CHEBI:29035"/>
    </cofactor>
</comment>
<evidence type="ECO:0000256" key="16">
    <source>
        <dbReference type="PIRSR" id="PIRSR622312-50"/>
    </source>
</evidence>
<dbReference type="FunFam" id="1.10.150.20:FF:000010">
    <property type="entry name" value="DNA polymerase lambda"/>
    <property type="match status" value="1"/>
</dbReference>
<feature type="domain" description="DNA-directed DNA polymerase X" evidence="20">
    <location>
        <begin position="240"/>
        <end position="565"/>
    </location>
</feature>
<dbReference type="GO" id="GO:0006303">
    <property type="term" value="P:double-strand break repair via nonhomologous end joining"/>
    <property type="evidence" value="ECO:0007669"/>
    <property type="project" value="TreeGrafter"/>
</dbReference>
<dbReference type="Gene3D" id="1.10.150.20">
    <property type="entry name" value="5' to 3' exonuclease, C-terminal subdomain"/>
    <property type="match status" value="1"/>
</dbReference>
<dbReference type="Pfam" id="PF14716">
    <property type="entry name" value="HHH_8"/>
    <property type="match status" value="1"/>
</dbReference>
<evidence type="ECO:0000256" key="12">
    <source>
        <dbReference type="ARBA" id="ARBA00023204"/>
    </source>
</evidence>
<dbReference type="Gene3D" id="1.10.150.110">
    <property type="entry name" value="DNA polymerase beta, N-terminal domain-like"/>
    <property type="match status" value="1"/>
</dbReference>
<evidence type="ECO:0000259" key="20">
    <source>
        <dbReference type="SMART" id="SM00483"/>
    </source>
</evidence>
<sequence>MLSNSRKRRFFDKMSEIYTPPKRPRAEKAKTSNISPSSDEKTMKEAPQTRVDEKIHIVPLGKDMTRKRLEIWKTQLQKMGITLEDTFHTGVTVVVASTTLSRAKLTAACPNCGRIVTPEWLIQLIKTKQVPTSTYQWCNEDEVQKEAQAVEETKPPTESPPQPEDSPPHFLESSLEPLSSTPLGFSNPSQEANDEATMAARRDLFYKNNPGMRAVHAEENTKPDKRGGFVCMTSSVLKINHNTHLTGPFEELIAYLTVEHDEWRVNSYKRMVSILKQLPEKVTDASTLKPQHGFNAKGIAKVRELLETGTLRKLEAKKADARLQVLRKFSDIWGVGPSTATDLYSSGYRSLDDLRAKQEILNDKQRIGLKHYDDFLVKIPRNEVEEIEAVVKKHIHRLAPHAVAITCGSYRRGKSQSGDVDILVSDPTRDDCNILPRLLKDLHGIGFLTDDLTMVYEHHIGGCDSYMGVCRLAEGMRYRRIDIKVYPRNLFGFAQLYFTGSDHFNRSMRAYAKTKGYSLTDKGLYKATRAKGVKKLKKGPNLICPDERDVFIALHLPYKRPEERNCMA</sequence>
<comment type="subcellular location">
    <subcellularLocation>
        <location evidence="2 17">Nucleus</location>
    </subcellularLocation>
</comment>
<dbReference type="GO" id="GO:0046872">
    <property type="term" value="F:metal ion binding"/>
    <property type="evidence" value="ECO:0007669"/>
    <property type="project" value="UniProtKB-UniRule"/>
</dbReference>
<dbReference type="EMBL" id="VJMJ01000155">
    <property type="protein sequence ID" value="KAF0730376.1"/>
    <property type="molecule type" value="Genomic_DNA"/>
</dbReference>
<evidence type="ECO:0000256" key="5">
    <source>
        <dbReference type="ARBA" id="ARBA00022679"/>
    </source>
</evidence>
<comment type="caution">
    <text evidence="21">The sequence shown here is derived from an EMBL/GenBank/DDBJ whole genome shotgun (WGS) entry which is preliminary data.</text>
</comment>
<dbReference type="SUPFAM" id="SSF81585">
    <property type="entry name" value="PsbU/PolX domain-like"/>
    <property type="match status" value="1"/>
</dbReference>
<dbReference type="InterPro" id="IPR029398">
    <property type="entry name" value="PolB_thumb"/>
</dbReference>
<comment type="function">
    <text evidence="17">DNA polymerase that functions in several pathways of DNA repair. Involved in base excision repair (BER) responsible for repair of lesions that give rise to abasic (AP) sites in DNA. Also contributes to DNA double-strand break repair by non-homologous end joining and homologous recombination. Has both template-dependent and template-independent (terminal transferase) DNA polymerase activities. Has also a 5'-deoxyribose-5-phosphate lyase (dRP lyase) activity.</text>
</comment>
<evidence type="ECO:0000256" key="8">
    <source>
        <dbReference type="ARBA" id="ARBA00022723"/>
    </source>
</evidence>
<dbReference type="AlphaFoldDB" id="A0A6G0WSH1"/>
<dbReference type="Pfam" id="PF10391">
    <property type="entry name" value="DNA_pol_lambd_f"/>
    <property type="match status" value="1"/>
</dbReference>